<protein>
    <submittedName>
        <fullName evidence="3">Isochorismate synthase</fullName>
        <ecNumber evidence="3">5.4.4.2</ecNumber>
    </submittedName>
</protein>
<dbReference type="GO" id="GO:0008909">
    <property type="term" value="F:isochorismate synthase activity"/>
    <property type="evidence" value="ECO:0007669"/>
    <property type="project" value="UniProtKB-EC"/>
</dbReference>
<keyword evidence="3" id="KW-0413">Isomerase</keyword>
<feature type="compositionally biased region" description="Basic and acidic residues" evidence="1">
    <location>
        <begin position="87"/>
        <end position="109"/>
    </location>
</feature>
<dbReference type="SUPFAM" id="SSF56322">
    <property type="entry name" value="ADC synthase"/>
    <property type="match status" value="1"/>
</dbReference>
<evidence type="ECO:0000259" key="2">
    <source>
        <dbReference type="Pfam" id="PF00425"/>
    </source>
</evidence>
<evidence type="ECO:0000313" key="3">
    <source>
        <dbReference type="EMBL" id="STL42804.1"/>
    </source>
</evidence>
<evidence type="ECO:0000256" key="1">
    <source>
        <dbReference type="SAM" id="MobiDB-lite"/>
    </source>
</evidence>
<sequence>MVARAAALTATPQVDKVVLSRLIDITTDAAIDSGVLLERLIAQNPVSYNFHVPLADGGVLLGASPELLLRKDGERFSSIPLAGSARRQPDEVLDREAGNRLLASEKDRP</sequence>
<dbReference type="Gene3D" id="3.60.120.10">
    <property type="entry name" value="Anthranilate synthase"/>
    <property type="match status" value="1"/>
</dbReference>
<feature type="region of interest" description="Disordered" evidence="1">
    <location>
        <begin position="86"/>
        <end position="109"/>
    </location>
</feature>
<dbReference type="InterPro" id="IPR015890">
    <property type="entry name" value="Chorismate_C"/>
</dbReference>
<feature type="domain" description="Chorismate-utilising enzyme C-terminal" evidence="2">
    <location>
        <begin position="4"/>
        <end position="108"/>
    </location>
</feature>
<evidence type="ECO:0000313" key="4">
    <source>
        <dbReference type="Proteomes" id="UP000254052"/>
    </source>
</evidence>
<dbReference type="EMBL" id="UGED01000007">
    <property type="protein sequence ID" value="STL42804.1"/>
    <property type="molecule type" value="Genomic_DNA"/>
</dbReference>
<dbReference type="InterPro" id="IPR005801">
    <property type="entry name" value="ADC_synthase"/>
</dbReference>
<organism evidence="3 4">
    <name type="scientific">Escherichia coli</name>
    <dbReference type="NCBI Taxonomy" id="562"/>
    <lineage>
        <taxon>Bacteria</taxon>
        <taxon>Pseudomonadati</taxon>
        <taxon>Pseudomonadota</taxon>
        <taxon>Gammaproteobacteria</taxon>
        <taxon>Enterobacterales</taxon>
        <taxon>Enterobacteriaceae</taxon>
        <taxon>Escherichia</taxon>
    </lineage>
</organism>
<dbReference type="EC" id="5.4.4.2" evidence="3"/>
<dbReference type="PANTHER" id="PTHR42839">
    <property type="entry name" value="ISOCHORISMATE SYNTHASE ENTC"/>
    <property type="match status" value="1"/>
</dbReference>
<dbReference type="AlphaFoldDB" id="A0A377B084"/>
<accession>A0A377B084</accession>
<reference evidence="3 4" key="1">
    <citation type="submission" date="2018-06" db="EMBL/GenBank/DDBJ databases">
        <authorList>
            <consortium name="Pathogen Informatics"/>
            <person name="Doyle S."/>
        </authorList>
    </citation>
    <scope>NUCLEOTIDE SEQUENCE [LARGE SCALE GENOMIC DNA]</scope>
    <source>
        <strain evidence="3 4">NCTC9962</strain>
    </source>
</reference>
<gene>
    <name evidence="3" type="primary">entC_2</name>
    <name evidence="3" type="ORF">NCTC9962_02894</name>
</gene>
<dbReference type="Proteomes" id="UP000254052">
    <property type="component" value="Unassembled WGS sequence"/>
</dbReference>
<dbReference type="PANTHER" id="PTHR42839:SF2">
    <property type="entry name" value="ISOCHORISMATE SYNTHASE ENTC"/>
    <property type="match status" value="1"/>
</dbReference>
<dbReference type="Pfam" id="PF00425">
    <property type="entry name" value="Chorismate_bind"/>
    <property type="match status" value="1"/>
</dbReference>
<proteinExistence type="predicted"/>
<name>A0A377B084_ECOLX</name>